<organism evidence="1 2">
    <name type="scientific">Rhamnusium bicolor</name>
    <dbReference type="NCBI Taxonomy" id="1586634"/>
    <lineage>
        <taxon>Eukaryota</taxon>
        <taxon>Metazoa</taxon>
        <taxon>Ecdysozoa</taxon>
        <taxon>Arthropoda</taxon>
        <taxon>Hexapoda</taxon>
        <taxon>Insecta</taxon>
        <taxon>Pterygota</taxon>
        <taxon>Neoptera</taxon>
        <taxon>Endopterygota</taxon>
        <taxon>Coleoptera</taxon>
        <taxon>Polyphaga</taxon>
        <taxon>Cucujiformia</taxon>
        <taxon>Chrysomeloidea</taxon>
        <taxon>Cerambycidae</taxon>
        <taxon>Lepturinae</taxon>
        <taxon>Rhagiini</taxon>
        <taxon>Rhamnusium</taxon>
    </lineage>
</organism>
<evidence type="ECO:0000313" key="1">
    <source>
        <dbReference type="EMBL" id="KAJ8932759.1"/>
    </source>
</evidence>
<proteinExistence type="predicted"/>
<keyword evidence="2" id="KW-1185">Reference proteome</keyword>
<dbReference type="Proteomes" id="UP001162156">
    <property type="component" value="Unassembled WGS sequence"/>
</dbReference>
<reference evidence="1" key="1">
    <citation type="journal article" date="2023" name="Insect Mol. Biol.">
        <title>Genome sequencing provides insights into the evolution of gene families encoding plant cell wall-degrading enzymes in longhorned beetles.</title>
        <authorList>
            <person name="Shin N.R."/>
            <person name="Okamura Y."/>
            <person name="Kirsch R."/>
            <person name="Pauchet Y."/>
        </authorList>
    </citation>
    <scope>NUCLEOTIDE SEQUENCE</scope>
    <source>
        <strain evidence="1">RBIC_L_NR</strain>
    </source>
</reference>
<accession>A0AAV8X1Z9</accession>
<protein>
    <recommendedName>
        <fullName evidence="3">PiggyBac transposable element-derived protein domain-containing protein</fullName>
    </recommendedName>
</protein>
<gene>
    <name evidence="1" type="ORF">NQ314_014460</name>
</gene>
<dbReference type="EMBL" id="JANEYF010003969">
    <property type="protein sequence ID" value="KAJ8932759.1"/>
    <property type="molecule type" value="Genomic_DNA"/>
</dbReference>
<dbReference type="AlphaFoldDB" id="A0AAV8X1Z9"/>
<sequence length="143" mass="16454">MSYEADQTRLLYLMEEINQYVADEDEPDNVEVLDINTDSEQNLSDSEKDSTVTSEFSTKKPYFLGKDGSTKWKKRFPPKNGMTLSEDIITHFPGVKGDTKNLKSPIDIWTCFIDDDILEMILVDIYEMQAKALKSEEKSQLEI</sequence>
<comment type="caution">
    <text evidence="1">The sequence shown here is derived from an EMBL/GenBank/DDBJ whole genome shotgun (WGS) entry which is preliminary data.</text>
</comment>
<evidence type="ECO:0008006" key="3">
    <source>
        <dbReference type="Google" id="ProtNLM"/>
    </source>
</evidence>
<name>A0AAV8X1Z9_9CUCU</name>
<evidence type="ECO:0000313" key="2">
    <source>
        <dbReference type="Proteomes" id="UP001162156"/>
    </source>
</evidence>